<protein>
    <recommendedName>
        <fullName evidence="7">Major facilitator superfamily (MFS) profile domain-containing protein</fullName>
    </recommendedName>
</protein>
<gene>
    <name evidence="8" type="ORF">AQJ64_43505</name>
</gene>
<keyword evidence="3 6" id="KW-0812">Transmembrane</keyword>
<dbReference type="GO" id="GO:0005886">
    <property type="term" value="C:plasma membrane"/>
    <property type="evidence" value="ECO:0007669"/>
    <property type="project" value="UniProtKB-SubCell"/>
</dbReference>
<dbReference type="AlphaFoldDB" id="A0A101SJH7"/>
<keyword evidence="9" id="KW-1185">Reference proteome</keyword>
<dbReference type="InterPro" id="IPR011701">
    <property type="entry name" value="MFS"/>
</dbReference>
<keyword evidence="4 6" id="KW-1133">Transmembrane helix</keyword>
<dbReference type="InterPro" id="IPR036259">
    <property type="entry name" value="MFS_trans_sf"/>
</dbReference>
<dbReference type="Gene3D" id="1.20.1250.20">
    <property type="entry name" value="MFS general substrate transporter like domains"/>
    <property type="match status" value="2"/>
</dbReference>
<accession>A0A101SJH7</accession>
<feature type="domain" description="Major facilitator superfamily (MFS) profile" evidence="7">
    <location>
        <begin position="6"/>
        <end position="389"/>
    </location>
</feature>
<feature type="transmembrane region" description="Helical" evidence="6">
    <location>
        <begin position="161"/>
        <end position="181"/>
    </location>
</feature>
<feature type="transmembrane region" description="Helical" evidence="6">
    <location>
        <begin position="133"/>
        <end position="155"/>
    </location>
</feature>
<feature type="transmembrane region" description="Helical" evidence="6">
    <location>
        <begin position="101"/>
        <end position="121"/>
    </location>
</feature>
<dbReference type="PROSITE" id="PS50850">
    <property type="entry name" value="MFS"/>
    <property type="match status" value="1"/>
</dbReference>
<feature type="transmembrane region" description="Helical" evidence="6">
    <location>
        <begin position="336"/>
        <end position="358"/>
    </location>
</feature>
<evidence type="ECO:0000256" key="2">
    <source>
        <dbReference type="ARBA" id="ARBA00022475"/>
    </source>
</evidence>
<organism evidence="8 9">
    <name type="scientific">Streptomyces griseoruber</name>
    <dbReference type="NCBI Taxonomy" id="1943"/>
    <lineage>
        <taxon>Bacteria</taxon>
        <taxon>Bacillati</taxon>
        <taxon>Actinomycetota</taxon>
        <taxon>Actinomycetes</taxon>
        <taxon>Kitasatosporales</taxon>
        <taxon>Streptomycetaceae</taxon>
        <taxon>Streptomyces</taxon>
    </lineage>
</organism>
<keyword evidence="2" id="KW-1003">Cell membrane</keyword>
<comment type="subcellular location">
    <subcellularLocation>
        <location evidence="1">Cell membrane</location>
        <topology evidence="1">Multi-pass membrane protein</topology>
    </subcellularLocation>
</comment>
<dbReference type="InterPro" id="IPR020846">
    <property type="entry name" value="MFS_dom"/>
</dbReference>
<keyword evidence="5 6" id="KW-0472">Membrane</keyword>
<dbReference type="STRING" id="1943.AQJ64_43505"/>
<feature type="transmembrane region" description="Helical" evidence="6">
    <location>
        <begin position="269"/>
        <end position="290"/>
    </location>
</feature>
<dbReference type="EMBL" id="LMWW01000089">
    <property type="protein sequence ID" value="KUN75160.1"/>
    <property type="molecule type" value="Genomic_DNA"/>
</dbReference>
<dbReference type="PANTHER" id="PTHR43124">
    <property type="entry name" value="PURINE EFFLUX PUMP PBUE"/>
    <property type="match status" value="1"/>
</dbReference>
<feature type="transmembrane region" description="Helical" evidence="6">
    <location>
        <begin position="364"/>
        <end position="383"/>
    </location>
</feature>
<dbReference type="InterPro" id="IPR050189">
    <property type="entry name" value="MFS_Efflux_Transporters"/>
</dbReference>
<reference evidence="8 9" key="1">
    <citation type="submission" date="2015-10" db="EMBL/GenBank/DDBJ databases">
        <title>Draft genome sequence of Streptomyces griseoruber DSM 40281, type strain for the species Streptomyces griseoruber.</title>
        <authorList>
            <person name="Ruckert C."/>
            <person name="Winkler A."/>
            <person name="Kalinowski J."/>
            <person name="Kampfer P."/>
            <person name="Glaeser S."/>
        </authorList>
    </citation>
    <scope>NUCLEOTIDE SEQUENCE [LARGE SCALE GENOMIC DNA]</scope>
    <source>
        <strain evidence="8 9">DSM 40281</strain>
    </source>
</reference>
<name>A0A101SJH7_9ACTN</name>
<feature type="transmembrane region" description="Helical" evidence="6">
    <location>
        <begin position="237"/>
        <end position="257"/>
    </location>
</feature>
<dbReference type="CDD" id="cd17324">
    <property type="entry name" value="MFS_NepI_like"/>
    <property type="match status" value="1"/>
</dbReference>
<dbReference type="Pfam" id="PF07690">
    <property type="entry name" value="MFS_1"/>
    <property type="match status" value="1"/>
</dbReference>
<feature type="transmembrane region" description="Helical" evidence="6">
    <location>
        <begin position="202"/>
        <end position="225"/>
    </location>
</feature>
<sequence length="410" mass="40871">MPNRALLLALSLGAFSIGTDSFVINGLLERIAADLDVTESSAGQLVSVFALVYALSAPVLAAITGTLRRKQLLLVAMVAFVAANALGAVAPNYAVLMMSRLVAALGAGLYIPCGMAITVGITPERRRGRAIALVAGGMSAATALGVPIGTLVGTVGSWRTTLVLVAALAALAVVVLAVALPQVPTPPAVTVRERLGVATHPGVLVALLSNSLACAGVFSVFTYIAPLTTTTTEVDSSGVSAYLLVWGVAAVLGSAVGGRAADAFGGQRAYLAATAVLFGGLLALTMLTLLEPSGSAVNRALFGLALAVISIACWALPTAQNHRIAGLDSPAPTVALSLNSSSSYLGAAVGGAAGGLALRDGSMTGLMLTGSAITLLALLVLAATARLLRSGAPVIAEDTPASRTDLPSAD</sequence>
<feature type="transmembrane region" description="Helical" evidence="6">
    <location>
        <begin position="45"/>
        <end position="65"/>
    </location>
</feature>
<evidence type="ECO:0000259" key="7">
    <source>
        <dbReference type="PROSITE" id="PS50850"/>
    </source>
</evidence>
<comment type="caution">
    <text evidence="8">The sequence shown here is derived from an EMBL/GenBank/DDBJ whole genome shotgun (WGS) entry which is preliminary data.</text>
</comment>
<dbReference type="GO" id="GO:0022857">
    <property type="term" value="F:transmembrane transporter activity"/>
    <property type="evidence" value="ECO:0007669"/>
    <property type="project" value="InterPro"/>
</dbReference>
<dbReference type="SUPFAM" id="SSF103473">
    <property type="entry name" value="MFS general substrate transporter"/>
    <property type="match status" value="1"/>
</dbReference>
<evidence type="ECO:0000256" key="3">
    <source>
        <dbReference type="ARBA" id="ARBA00022692"/>
    </source>
</evidence>
<proteinExistence type="predicted"/>
<dbReference type="PANTHER" id="PTHR43124:SF10">
    <property type="entry name" value="PURINE EFFLUX PUMP PBUE"/>
    <property type="match status" value="1"/>
</dbReference>
<evidence type="ECO:0000256" key="4">
    <source>
        <dbReference type="ARBA" id="ARBA00022989"/>
    </source>
</evidence>
<evidence type="ECO:0000256" key="5">
    <source>
        <dbReference type="ARBA" id="ARBA00023136"/>
    </source>
</evidence>
<dbReference type="Proteomes" id="UP000052982">
    <property type="component" value="Unassembled WGS sequence"/>
</dbReference>
<evidence type="ECO:0000256" key="6">
    <source>
        <dbReference type="SAM" id="Phobius"/>
    </source>
</evidence>
<evidence type="ECO:0000313" key="9">
    <source>
        <dbReference type="Proteomes" id="UP000052982"/>
    </source>
</evidence>
<feature type="transmembrane region" description="Helical" evidence="6">
    <location>
        <begin position="296"/>
        <end position="316"/>
    </location>
</feature>
<evidence type="ECO:0000313" key="8">
    <source>
        <dbReference type="EMBL" id="KUN75160.1"/>
    </source>
</evidence>
<evidence type="ECO:0000256" key="1">
    <source>
        <dbReference type="ARBA" id="ARBA00004651"/>
    </source>
</evidence>
<feature type="transmembrane region" description="Helical" evidence="6">
    <location>
        <begin position="72"/>
        <end position="95"/>
    </location>
</feature>